<sequence length="147" mass="16859">MQNEESSFVFLVFVHGIIGLVHQRRRKTKRKTRWTNEKNKARFFILQNSEVVDSESGVGFCLLCCCFFVWILSSLLNLSLFVGCGRMWTLNLGLDVLDFLMCEAVRKKEMRAAIYEDVAVVLGWSGEVVEQGEQSSKALRSRAEQRS</sequence>
<accession>A0A498J9L4</accession>
<evidence type="ECO:0000256" key="1">
    <source>
        <dbReference type="SAM" id="Phobius"/>
    </source>
</evidence>
<keyword evidence="1" id="KW-0472">Membrane</keyword>
<dbReference type="EMBL" id="RDQH01000335">
    <property type="protein sequence ID" value="RXH90532.1"/>
    <property type="molecule type" value="Genomic_DNA"/>
</dbReference>
<feature type="transmembrane region" description="Helical" evidence="1">
    <location>
        <begin position="6"/>
        <end position="23"/>
    </location>
</feature>
<proteinExistence type="predicted"/>
<evidence type="ECO:0000313" key="2">
    <source>
        <dbReference type="EMBL" id="RXH90532.1"/>
    </source>
</evidence>
<dbReference type="AlphaFoldDB" id="A0A498J9L4"/>
<keyword evidence="1" id="KW-1133">Transmembrane helix</keyword>
<dbReference type="Proteomes" id="UP000290289">
    <property type="component" value="Chromosome 9"/>
</dbReference>
<gene>
    <name evidence="2" type="ORF">DVH24_035296</name>
</gene>
<protein>
    <submittedName>
        <fullName evidence="2">Uncharacterized protein</fullName>
    </submittedName>
</protein>
<evidence type="ECO:0000313" key="3">
    <source>
        <dbReference type="Proteomes" id="UP000290289"/>
    </source>
</evidence>
<feature type="transmembrane region" description="Helical" evidence="1">
    <location>
        <begin position="57"/>
        <end position="82"/>
    </location>
</feature>
<reference evidence="2 3" key="1">
    <citation type="submission" date="2018-10" db="EMBL/GenBank/DDBJ databases">
        <title>A high-quality apple genome assembly.</title>
        <authorList>
            <person name="Hu J."/>
        </authorList>
    </citation>
    <scope>NUCLEOTIDE SEQUENCE [LARGE SCALE GENOMIC DNA]</scope>
    <source>
        <strain evidence="3">cv. HFTH1</strain>
        <tissue evidence="2">Young leaf</tissue>
    </source>
</reference>
<comment type="caution">
    <text evidence="2">The sequence shown here is derived from an EMBL/GenBank/DDBJ whole genome shotgun (WGS) entry which is preliminary data.</text>
</comment>
<name>A0A498J9L4_MALDO</name>
<keyword evidence="3" id="KW-1185">Reference proteome</keyword>
<organism evidence="2 3">
    <name type="scientific">Malus domestica</name>
    <name type="common">Apple</name>
    <name type="synonym">Pyrus malus</name>
    <dbReference type="NCBI Taxonomy" id="3750"/>
    <lineage>
        <taxon>Eukaryota</taxon>
        <taxon>Viridiplantae</taxon>
        <taxon>Streptophyta</taxon>
        <taxon>Embryophyta</taxon>
        <taxon>Tracheophyta</taxon>
        <taxon>Spermatophyta</taxon>
        <taxon>Magnoliopsida</taxon>
        <taxon>eudicotyledons</taxon>
        <taxon>Gunneridae</taxon>
        <taxon>Pentapetalae</taxon>
        <taxon>rosids</taxon>
        <taxon>fabids</taxon>
        <taxon>Rosales</taxon>
        <taxon>Rosaceae</taxon>
        <taxon>Amygdaloideae</taxon>
        <taxon>Maleae</taxon>
        <taxon>Malus</taxon>
    </lineage>
</organism>
<keyword evidence="1" id="KW-0812">Transmembrane</keyword>